<dbReference type="GO" id="GO:0016787">
    <property type="term" value="F:hydrolase activity"/>
    <property type="evidence" value="ECO:0007669"/>
    <property type="project" value="UniProtKB-KW"/>
</dbReference>
<dbReference type="GO" id="GO:0035613">
    <property type="term" value="F:RNA stem-loop binding"/>
    <property type="evidence" value="ECO:0007669"/>
    <property type="project" value="TreeGrafter"/>
</dbReference>
<name>A0A7L1BDI6_GYMTI</name>
<reference evidence="8 9" key="1">
    <citation type="submission" date="2019-09" db="EMBL/GenBank/DDBJ databases">
        <title>Bird 10,000 Genomes (B10K) Project - Family phase.</title>
        <authorList>
            <person name="Zhang G."/>
        </authorList>
    </citation>
    <scope>NUCLEOTIDE SEQUENCE [LARGE SCALE GENOMIC DNA]</scope>
    <source>
        <strain evidence="8">B10K-DU-002-05</strain>
        <tissue evidence="8">Muscle</tissue>
    </source>
</reference>
<dbReference type="PANTHER" id="PTHR41694:SF3">
    <property type="entry name" value="RNA-DIRECTED DNA POLYMERASE-RELATED"/>
    <property type="match status" value="1"/>
</dbReference>
<evidence type="ECO:0000256" key="2">
    <source>
        <dbReference type="ARBA" id="ARBA00022695"/>
    </source>
</evidence>
<keyword evidence="4" id="KW-0255">Endonuclease</keyword>
<dbReference type="SUPFAM" id="SSF56672">
    <property type="entry name" value="DNA/RNA polymerases"/>
    <property type="match status" value="1"/>
</dbReference>
<dbReference type="InterPro" id="IPR043502">
    <property type="entry name" value="DNA/RNA_pol_sf"/>
</dbReference>
<evidence type="ECO:0000256" key="5">
    <source>
        <dbReference type="ARBA" id="ARBA00022801"/>
    </source>
</evidence>
<dbReference type="AlphaFoldDB" id="A0A7L1BDI6"/>
<feature type="domain" description="Reverse transcriptase thumb" evidence="7">
    <location>
        <begin position="15"/>
        <end position="66"/>
    </location>
</feature>
<keyword evidence="5" id="KW-0378">Hydrolase</keyword>
<sequence length="67" mass="7897">WKYLGMTITSTQIWPQKLSISRNIHTLQDVQKLVGDIQWVRNLYGITNEDMKPLFELLKDGQRPQDP</sequence>
<keyword evidence="1" id="KW-0808">Transferase</keyword>
<dbReference type="GO" id="GO:0003964">
    <property type="term" value="F:RNA-directed DNA polymerase activity"/>
    <property type="evidence" value="ECO:0007669"/>
    <property type="project" value="UniProtKB-KW"/>
</dbReference>
<evidence type="ECO:0000259" key="7">
    <source>
        <dbReference type="Pfam" id="PF06817"/>
    </source>
</evidence>
<dbReference type="InterPro" id="IPR010661">
    <property type="entry name" value="RVT_thumb"/>
</dbReference>
<dbReference type="EMBL" id="VXAZ01013529">
    <property type="protein sequence ID" value="NXM51587.1"/>
    <property type="molecule type" value="Genomic_DNA"/>
</dbReference>
<proteinExistence type="predicted"/>
<evidence type="ECO:0000256" key="1">
    <source>
        <dbReference type="ARBA" id="ARBA00022679"/>
    </source>
</evidence>
<accession>A0A7L1BDI6</accession>
<dbReference type="Proteomes" id="UP000579941">
    <property type="component" value="Unassembled WGS sequence"/>
</dbReference>
<evidence type="ECO:0000256" key="4">
    <source>
        <dbReference type="ARBA" id="ARBA00022759"/>
    </source>
</evidence>
<protein>
    <submittedName>
        <fullName evidence="8">POK18 protein</fullName>
    </submittedName>
</protein>
<evidence type="ECO:0000256" key="3">
    <source>
        <dbReference type="ARBA" id="ARBA00022722"/>
    </source>
</evidence>
<dbReference type="Pfam" id="PF06817">
    <property type="entry name" value="RVT_thumb"/>
    <property type="match status" value="1"/>
</dbReference>
<evidence type="ECO:0000313" key="9">
    <source>
        <dbReference type="Proteomes" id="UP000579941"/>
    </source>
</evidence>
<evidence type="ECO:0000313" key="8">
    <source>
        <dbReference type="EMBL" id="NXM51587.1"/>
    </source>
</evidence>
<feature type="non-terminal residue" evidence="8">
    <location>
        <position position="67"/>
    </location>
</feature>
<feature type="non-terminal residue" evidence="8">
    <location>
        <position position="1"/>
    </location>
</feature>
<dbReference type="PANTHER" id="PTHR41694">
    <property type="entry name" value="ENDOGENOUS RETROVIRUS GROUP K MEMBER POL PROTEIN"/>
    <property type="match status" value="1"/>
</dbReference>
<keyword evidence="9" id="KW-1185">Reference proteome</keyword>
<dbReference type="GO" id="GO:0004519">
    <property type="term" value="F:endonuclease activity"/>
    <property type="evidence" value="ECO:0007669"/>
    <property type="project" value="UniProtKB-KW"/>
</dbReference>
<evidence type="ECO:0000256" key="6">
    <source>
        <dbReference type="ARBA" id="ARBA00022918"/>
    </source>
</evidence>
<keyword evidence="6" id="KW-0695">RNA-directed DNA polymerase</keyword>
<dbReference type="Gene3D" id="3.30.70.270">
    <property type="match status" value="1"/>
</dbReference>
<keyword evidence="3" id="KW-0540">Nuclease</keyword>
<gene>
    <name evidence="8" type="primary">Ervk18_4</name>
    <name evidence="8" type="ORF">GYMTIB_R15693</name>
</gene>
<comment type="caution">
    <text evidence="8">The sequence shown here is derived from an EMBL/GenBank/DDBJ whole genome shotgun (WGS) entry which is preliminary data.</text>
</comment>
<dbReference type="InterPro" id="IPR043128">
    <property type="entry name" value="Rev_trsase/Diguanyl_cyclase"/>
</dbReference>
<organism evidence="8 9">
    <name type="scientific">Gymnorhina tibicen</name>
    <name type="common">Australian magpie</name>
    <name type="synonym">Cracticus tibicen</name>
    <dbReference type="NCBI Taxonomy" id="9132"/>
    <lineage>
        <taxon>Eukaryota</taxon>
        <taxon>Metazoa</taxon>
        <taxon>Chordata</taxon>
        <taxon>Craniata</taxon>
        <taxon>Vertebrata</taxon>
        <taxon>Euteleostomi</taxon>
        <taxon>Archelosauria</taxon>
        <taxon>Archosauria</taxon>
        <taxon>Dinosauria</taxon>
        <taxon>Saurischia</taxon>
        <taxon>Theropoda</taxon>
        <taxon>Coelurosauria</taxon>
        <taxon>Aves</taxon>
        <taxon>Neognathae</taxon>
        <taxon>Neoaves</taxon>
        <taxon>Telluraves</taxon>
        <taxon>Australaves</taxon>
        <taxon>Passeriformes</taxon>
        <taxon>Artamidae</taxon>
        <taxon>Gymnorhina</taxon>
    </lineage>
</organism>
<keyword evidence="2" id="KW-0548">Nucleotidyltransferase</keyword>